<evidence type="ECO:0000313" key="1">
    <source>
        <dbReference type="EMBL" id="AGH95265.1"/>
    </source>
</evidence>
<organism evidence="1 2">
    <name type="scientific">Pseudobdellovibrio exovorus JSS</name>
    <dbReference type="NCBI Taxonomy" id="1184267"/>
    <lineage>
        <taxon>Bacteria</taxon>
        <taxon>Pseudomonadati</taxon>
        <taxon>Bdellovibrionota</taxon>
        <taxon>Bdellovibrionia</taxon>
        <taxon>Bdellovibrionales</taxon>
        <taxon>Pseudobdellovibrionaceae</taxon>
        <taxon>Pseudobdellovibrio</taxon>
    </lineage>
</organism>
<accession>M4V9X7</accession>
<sequence length="356" mass="41806">MAKGSEVSAKSMTTSTVAPDWSNYTDEEILKFRFKDLKLSIAGTEVEERVKQLYAEMEAKGLSFRPQIFLGDEWFSPEGMNAISIPFYLAHSRLKSLEKNLMLDVEGGNAEWFMRLLRHEAGHCFDHCYRFSKRKKWHQVFGSPNEEYQPDTYRPQPYSKSYVKHLDNWYAQAHPDEDFAETFAVWLDPNRDWKKEYGRWPVALGKLEYMQSLAQESVKLKDHSEKGRLPSSVKNLTTTLDKYYQKRRREQADEYPDFYDSDLRKIFNGDESLSKREFSAGRFMNRNRKAIVTSVAWATSERKFTIDKLVRRLVERCTQLELRLGKSETQTTMEVASFLTGLVMNYLFTGKFKRKV</sequence>
<dbReference type="EMBL" id="CP003537">
    <property type="protein sequence ID" value="AGH95265.1"/>
    <property type="molecule type" value="Genomic_DNA"/>
</dbReference>
<dbReference type="Proteomes" id="UP000012040">
    <property type="component" value="Chromosome"/>
</dbReference>
<dbReference type="PATRIC" id="fig|1184267.3.peg.1063"/>
<dbReference type="Gene3D" id="3.40.390.70">
    <property type="match status" value="1"/>
</dbReference>
<dbReference type="AlphaFoldDB" id="M4V9X7"/>
<dbReference type="RefSeq" id="WP_015469755.1">
    <property type="nucleotide sequence ID" value="NC_020813.1"/>
</dbReference>
<dbReference type="InterPro" id="IPR031321">
    <property type="entry name" value="UCP012641"/>
</dbReference>
<proteinExistence type="predicted"/>
<dbReference type="KEGG" id="bex:A11Q_1049"/>
<reference evidence="1 2" key="1">
    <citation type="journal article" date="2013" name="ISME J.">
        <title>By their genes ye shall know them: genomic signatures of predatory bacteria.</title>
        <authorList>
            <person name="Pasternak Z."/>
            <person name="Pietrokovski S."/>
            <person name="Rotem O."/>
            <person name="Gophna U."/>
            <person name="Lurie-Weinberger M.N."/>
            <person name="Jurkevitch E."/>
        </authorList>
    </citation>
    <scope>NUCLEOTIDE SEQUENCE [LARGE SCALE GENOMIC DNA]</scope>
    <source>
        <strain evidence="1 2">JSS</strain>
    </source>
</reference>
<protein>
    <recommendedName>
        <fullName evidence="3">Zinc-binding metallo-peptidase</fullName>
    </recommendedName>
</protein>
<dbReference type="HOGENOM" id="CLU_777702_0_0_7"/>
<keyword evidence="2" id="KW-1185">Reference proteome</keyword>
<evidence type="ECO:0008006" key="3">
    <source>
        <dbReference type="Google" id="ProtNLM"/>
    </source>
</evidence>
<gene>
    <name evidence="1" type="ORF">A11Q_1049</name>
</gene>
<name>M4V9X7_9BACT</name>
<dbReference type="eggNOG" id="COG4307">
    <property type="taxonomic scope" value="Bacteria"/>
</dbReference>
<dbReference type="Pfam" id="PF15887">
    <property type="entry name" value="Peptidase_Mx"/>
    <property type="match status" value="1"/>
</dbReference>
<evidence type="ECO:0000313" key="2">
    <source>
        <dbReference type="Proteomes" id="UP000012040"/>
    </source>
</evidence>
<dbReference type="OrthoDB" id="9773016at2"/>
<dbReference type="STRING" id="1184267.A11Q_1049"/>